<sequence>MSLTSKSIRMVLEIKDPNIIFTQDAENEEVHGASALVFYAELKAKPERCPNCGFMDKIVRYGFESSCVLAPSFTYRPTYLKLRRQRYRCDLCRSVFQSETDYVRPNSTISTPVRQMVLFEALSNNSLAAIARRFHVADKTVQRIIDEEAATHNYNQQTWLPHHLAFDEFKATDKMSFIWGDSDQHEIGGILPSRTSYAIQKYFEGFPLKVRQQVQTISLDLNAGYINLIPRLFPNAKVVVDRFHIVQMVSTALNMVRVKSMNTLPKSSKEYRFMKREWKDFLMDLSELEAKQVAFHPSVGYAATTLNLVTECLDLHPTLRDTYEVYQGILGAIRNRDVETLRQTLEDYKPLDNRMDQSIRSLKKYKNQVLNAVRYDYSNGFLEGINSLIKKIKNTAYGYKNWSNFINRIYLERVWFKVNNKASRA</sequence>
<dbReference type="PATRIC" id="fig|1291052.5.peg.1137"/>
<protein>
    <submittedName>
        <fullName evidence="3">IS1181 transposase</fullName>
    </submittedName>
</protein>
<accession>A0A0R1ZMH3</accession>
<evidence type="ECO:0000259" key="2">
    <source>
        <dbReference type="Pfam" id="PF13542"/>
    </source>
</evidence>
<dbReference type="OrthoDB" id="6197054at2"/>
<comment type="caution">
    <text evidence="3">The sequence shown here is derived from an EMBL/GenBank/DDBJ whole genome shotgun (WGS) entry which is preliminary data.</text>
</comment>
<dbReference type="InterPro" id="IPR047951">
    <property type="entry name" value="Transpos_ISL3"/>
</dbReference>
<dbReference type="Proteomes" id="UP000051679">
    <property type="component" value="Unassembled WGS sequence"/>
</dbReference>
<dbReference type="InterPro" id="IPR002560">
    <property type="entry name" value="Transposase_DDE"/>
</dbReference>
<organism evidence="3 4">
    <name type="scientific">Lacticaseibacillus sharpeae JCM 1186 = DSM 20505</name>
    <dbReference type="NCBI Taxonomy" id="1291052"/>
    <lineage>
        <taxon>Bacteria</taxon>
        <taxon>Bacillati</taxon>
        <taxon>Bacillota</taxon>
        <taxon>Bacilli</taxon>
        <taxon>Lactobacillales</taxon>
        <taxon>Lactobacillaceae</taxon>
        <taxon>Lacticaseibacillus</taxon>
    </lineage>
</organism>
<name>A0A0R1ZMH3_9LACO</name>
<dbReference type="Pfam" id="PF13542">
    <property type="entry name" value="HTH_Tnp_ISL3"/>
    <property type="match status" value="1"/>
</dbReference>
<dbReference type="Pfam" id="PF01610">
    <property type="entry name" value="DDE_Tnp_ISL3"/>
    <property type="match status" value="1"/>
</dbReference>
<dbReference type="PANTHER" id="PTHR33498">
    <property type="entry name" value="TRANSPOSASE FOR INSERTION SEQUENCE ELEMENT IS1557"/>
    <property type="match status" value="1"/>
</dbReference>
<dbReference type="NCBIfam" id="NF033550">
    <property type="entry name" value="transpos_ISL3"/>
    <property type="match status" value="1"/>
</dbReference>
<dbReference type="PANTHER" id="PTHR33498:SF1">
    <property type="entry name" value="TRANSPOSASE FOR INSERTION SEQUENCE ELEMENT IS1557"/>
    <property type="match status" value="1"/>
</dbReference>
<evidence type="ECO:0000259" key="1">
    <source>
        <dbReference type="Pfam" id="PF01610"/>
    </source>
</evidence>
<dbReference type="AlphaFoldDB" id="A0A0R1ZMH3"/>
<dbReference type="RefSeq" id="WP_054680737.1">
    <property type="nucleotide sequence ID" value="NZ_AYYO01000015.1"/>
</dbReference>
<keyword evidence="4" id="KW-1185">Reference proteome</keyword>
<gene>
    <name evidence="3" type="ORF">FC18_GL001120</name>
</gene>
<dbReference type="InterPro" id="IPR032877">
    <property type="entry name" value="Transposase_HTH"/>
</dbReference>
<feature type="domain" description="Transposase IS204/IS1001/IS1096/IS1165 DDE" evidence="1">
    <location>
        <begin position="165"/>
        <end position="409"/>
    </location>
</feature>
<proteinExistence type="predicted"/>
<reference evidence="3 4" key="1">
    <citation type="journal article" date="2015" name="Genome Announc.">
        <title>Expanding the biotechnology potential of lactobacilli through comparative genomics of 213 strains and associated genera.</title>
        <authorList>
            <person name="Sun Z."/>
            <person name="Harris H.M."/>
            <person name="McCann A."/>
            <person name="Guo C."/>
            <person name="Argimon S."/>
            <person name="Zhang W."/>
            <person name="Yang X."/>
            <person name="Jeffery I.B."/>
            <person name="Cooney J.C."/>
            <person name="Kagawa T.F."/>
            <person name="Liu W."/>
            <person name="Song Y."/>
            <person name="Salvetti E."/>
            <person name="Wrobel A."/>
            <person name="Rasinkangas P."/>
            <person name="Parkhill J."/>
            <person name="Rea M.C."/>
            <person name="O'Sullivan O."/>
            <person name="Ritari J."/>
            <person name="Douillard F.P."/>
            <person name="Paul Ross R."/>
            <person name="Yang R."/>
            <person name="Briner A.E."/>
            <person name="Felis G.E."/>
            <person name="de Vos W.M."/>
            <person name="Barrangou R."/>
            <person name="Klaenhammer T.R."/>
            <person name="Caufield P.W."/>
            <person name="Cui Y."/>
            <person name="Zhang H."/>
            <person name="O'Toole P.W."/>
        </authorList>
    </citation>
    <scope>NUCLEOTIDE SEQUENCE [LARGE SCALE GENOMIC DNA]</scope>
    <source>
        <strain evidence="3 4">DSM 20505</strain>
    </source>
</reference>
<dbReference type="EMBL" id="AYYO01000015">
    <property type="protein sequence ID" value="KRM55669.1"/>
    <property type="molecule type" value="Genomic_DNA"/>
</dbReference>
<evidence type="ECO:0000313" key="3">
    <source>
        <dbReference type="EMBL" id="KRM55669.1"/>
    </source>
</evidence>
<feature type="domain" description="Transposase IS204/IS1001/IS1096/IS1165 helix-turn-helix" evidence="2">
    <location>
        <begin position="103"/>
        <end position="147"/>
    </location>
</feature>
<evidence type="ECO:0000313" key="4">
    <source>
        <dbReference type="Proteomes" id="UP000051679"/>
    </source>
</evidence>